<evidence type="ECO:0000259" key="19">
    <source>
        <dbReference type="PROSITE" id="PS50259"/>
    </source>
</evidence>
<dbReference type="GO" id="GO:0005886">
    <property type="term" value="C:plasma membrane"/>
    <property type="evidence" value="ECO:0007669"/>
    <property type="project" value="UniProtKB-SubCell"/>
</dbReference>
<dbReference type="GO" id="GO:0006874">
    <property type="term" value="P:intracellular calcium ion homeostasis"/>
    <property type="evidence" value="ECO:0007669"/>
    <property type="project" value="Ensembl"/>
</dbReference>
<dbReference type="GeneTree" id="ENSGT00940000158416"/>
<feature type="signal peptide" evidence="18">
    <location>
        <begin position="1"/>
        <end position="26"/>
    </location>
</feature>
<evidence type="ECO:0000256" key="13">
    <source>
        <dbReference type="ARBA" id="ARBA00023180"/>
    </source>
</evidence>
<feature type="chain" id="PRO_5034305859" description="G-protein coupled receptor family C group 6 member A" evidence="18">
    <location>
        <begin position="27"/>
        <end position="978"/>
    </location>
</feature>
<dbReference type="SUPFAM" id="SSF53822">
    <property type="entry name" value="Periplasmic binding protein-like I"/>
    <property type="match status" value="1"/>
</dbReference>
<evidence type="ECO:0000256" key="12">
    <source>
        <dbReference type="ARBA" id="ARBA00023170"/>
    </source>
</evidence>
<reference evidence="20" key="2">
    <citation type="submission" date="2025-09" db="UniProtKB">
        <authorList>
            <consortium name="Ensembl"/>
        </authorList>
    </citation>
    <scope>IDENTIFICATION</scope>
</reference>
<dbReference type="InterPro" id="IPR038550">
    <property type="entry name" value="GPCR_3_9-Cys_sf"/>
</dbReference>
<dbReference type="Ensembl" id="ENSOSIT00000036399.1">
    <property type="protein sequence ID" value="ENSOSIP00000034545.1"/>
    <property type="gene ID" value="ENSOSIG00000017331.1"/>
</dbReference>
<keyword evidence="13" id="KW-0325">Glycoprotein</keyword>
<dbReference type="Pfam" id="PF07562">
    <property type="entry name" value="NCD3G"/>
    <property type="match status" value="1"/>
</dbReference>
<protein>
    <recommendedName>
        <fullName evidence="15">G-protein coupled receptor family C group 6 member A</fullName>
    </recommendedName>
</protein>
<dbReference type="PANTHER" id="PTHR24061:SF5">
    <property type="entry name" value="G-PROTEIN COUPLED RECEPTOR FAMILY C GROUP 6 MEMBER A"/>
    <property type="match status" value="1"/>
</dbReference>
<evidence type="ECO:0000256" key="5">
    <source>
        <dbReference type="ARBA" id="ARBA00022692"/>
    </source>
</evidence>
<evidence type="ECO:0000256" key="4">
    <source>
        <dbReference type="ARBA" id="ARBA00022475"/>
    </source>
</evidence>
<evidence type="ECO:0000256" key="9">
    <source>
        <dbReference type="ARBA" id="ARBA00023040"/>
    </source>
</evidence>
<dbReference type="PANTHER" id="PTHR24061">
    <property type="entry name" value="CALCIUM-SENSING RECEPTOR-RELATED"/>
    <property type="match status" value="1"/>
</dbReference>
<evidence type="ECO:0000256" key="16">
    <source>
        <dbReference type="SAM" id="MobiDB-lite"/>
    </source>
</evidence>
<dbReference type="InterPro" id="IPR028082">
    <property type="entry name" value="Peripla_BP_I"/>
</dbReference>
<comment type="similarity">
    <text evidence="2">Belongs to the G-protein coupled receptor 3 family.</text>
</comment>
<dbReference type="InterPro" id="IPR001828">
    <property type="entry name" value="ANF_lig-bd_rcpt"/>
</dbReference>
<dbReference type="InterPro" id="IPR017978">
    <property type="entry name" value="GPCR_3_C"/>
</dbReference>
<dbReference type="GO" id="GO:0007608">
    <property type="term" value="P:sensory perception of smell"/>
    <property type="evidence" value="ECO:0007669"/>
    <property type="project" value="UniProtKB-KW"/>
</dbReference>
<feature type="transmembrane region" description="Helical" evidence="17">
    <location>
        <begin position="730"/>
        <end position="751"/>
    </location>
</feature>
<feature type="region of interest" description="Disordered" evidence="16">
    <location>
        <begin position="952"/>
        <end position="978"/>
    </location>
</feature>
<dbReference type="InterPro" id="IPR000337">
    <property type="entry name" value="GPCR_3"/>
</dbReference>
<evidence type="ECO:0000256" key="18">
    <source>
        <dbReference type="SAM" id="SignalP"/>
    </source>
</evidence>
<dbReference type="Gene3D" id="2.10.50.30">
    <property type="entry name" value="GPCR, family 3, nine cysteines domain"/>
    <property type="match status" value="1"/>
</dbReference>
<evidence type="ECO:0000313" key="21">
    <source>
        <dbReference type="Proteomes" id="UP000694383"/>
    </source>
</evidence>
<feature type="domain" description="G-protein coupled receptors family 3 profile" evidence="19">
    <location>
        <begin position="660"/>
        <end position="920"/>
    </location>
</feature>
<evidence type="ECO:0000256" key="10">
    <source>
        <dbReference type="ARBA" id="ARBA00023136"/>
    </source>
</evidence>
<keyword evidence="21" id="KW-1185">Reference proteome</keyword>
<evidence type="ECO:0000256" key="17">
    <source>
        <dbReference type="SAM" id="Phobius"/>
    </source>
</evidence>
<evidence type="ECO:0000256" key="6">
    <source>
        <dbReference type="ARBA" id="ARBA00022725"/>
    </source>
</evidence>
<dbReference type="Pfam" id="PF01094">
    <property type="entry name" value="ANF_receptor"/>
    <property type="match status" value="1"/>
</dbReference>
<evidence type="ECO:0000256" key="2">
    <source>
        <dbReference type="ARBA" id="ARBA00007242"/>
    </source>
</evidence>
<dbReference type="Gene3D" id="3.40.50.2300">
    <property type="match status" value="2"/>
</dbReference>
<keyword evidence="10 17" id="KW-0472">Membrane</keyword>
<feature type="transmembrane region" description="Helical" evidence="17">
    <location>
        <begin position="876"/>
        <end position="898"/>
    </location>
</feature>
<evidence type="ECO:0000256" key="7">
    <source>
        <dbReference type="ARBA" id="ARBA00022729"/>
    </source>
</evidence>
<dbReference type="PROSITE" id="PS50259">
    <property type="entry name" value="G_PROTEIN_RECEP_F3_4"/>
    <property type="match status" value="1"/>
</dbReference>
<sequence length="978" mass="108342">MKPERSLFLICLASFIFIYASSICSAEPDSDFPQKPAVLVQQFKSMGDEWGVTRLLPLREVGRAVRQNLRAAGEGGSGDISDRGKVEDMAQPSLTGALLILTLVLTLQPRHLVGSDFLPVASAPGDFIIGGLFPIHEDVNTQNRSLNPQPLRCIRFEERGLTWALAMVNAIEVVNRSPLLTEANVSLGYHILDSCSDVSTALRATEDFLQRDPPLKPVTAVVGASSSETSIAVARLLTLNMIPQISYASTAVILSDKSRFPAFMRTVPNDEHQIAAMVTLLSAYNWTWVGVVTTDGDYGRSALENFGTLASENGICVAFRIVLPESVTSHDIQSAIRDTAKTIYNNPKVQVIVSFAKPTHMIYLYKELRHEMLRVGQGPKSMRRLWVASDSWASSSSARGNLSLEEIGQVIGFTFKKGNLTSFESYLDRLGSGELSFNKNDPFIQELFTQLNGSKGYTDSELASKAAGILKQNTQADTIFSIELAVSAIAEAVASICRSRECKSPGALPPWEVLQALWMQEFTLDNQSYRFNSRGDINLGYDVRLWSSDGGHDIILNLVLEYHVNNNSFTNGNNNFMQLPVLQDIVSKCSNTCVPGEFKKTAEGQHTCCYECVSCTENYYSNDTDMDLCLSCDPRTQWSPAGSSICIPKALLFFSWNDGFAVVLLTFSALGMVLVLLISALFLYHRDTPVVKAAGGPLSHIMLFSLIISYISAILFVGRPTHLQCNARQVLYSISFTLCVSCILVKTLKILLAFQFNLGPQGVLRRLYQPYIIITLCVALQAVTCICWLVFASPFMQITIQPTTLLEDCHEGSYLAFGVMLGYIAVLAFVCFICAFKGRKLPHQYNEARFITFSMLLYLISWMLFIPIYVTTTGLYVPAVEMVVILLSNYGILCCHFFPKCYIILLKKEQNTRSAFRKNLYEYTSKTTNSVTVTESSNSQCHFKPPFIPEITPSSFQTDNKAPLTSSPQHQAGRRSSI</sequence>
<keyword evidence="6" id="KW-0552">Olfaction</keyword>
<keyword evidence="6" id="KW-0716">Sensory transduction</keyword>
<dbReference type="FunFam" id="2.10.50.30:FF:000004">
    <property type="entry name" value="Taste receptor type 1 member 3-like protein"/>
    <property type="match status" value="1"/>
</dbReference>
<dbReference type="GO" id="GO:0016595">
    <property type="term" value="F:glutamate binding"/>
    <property type="evidence" value="ECO:0007669"/>
    <property type="project" value="Ensembl"/>
</dbReference>
<dbReference type="AlphaFoldDB" id="A0A8C7YWB9"/>
<keyword evidence="12" id="KW-0675">Receptor</keyword>
<comment type="subunit">
    <text evidence="3">Homodimer; disulfide-linked.</text>
</comment>
<evidence type="ECO:0000256" key="3">
    <source>
        <dbReference type="ARBA" id="ARBA00011748"/>
    </source>
</evidence>
<reference evidence="20" key="1">
    <citation type="submission" date="2025-08" db="UniProtKB">
        <authorList>
            <consortium name="Ensembl"/>
        </authorList>
    </citation>
    <scope>IDENTIFICATION</scope>
</reference>
<evidence type="ECO:0000256" key="1">
    <source>
        <dbReference type="ARBA" id="ARBA00004651"/>
    </source>
</evidence>
<keyword evidence="7 18" id="KW-0732">Signal</keyword>
<keyword evidence="9" id="KW-0297">G-protein coupled receptor</keyword>
<evidence type="ECO:0000256" key="15">
    <source>
        <dbReference type="ARBA" id="ARBA00039774"/>
    </source>
</evidence>
<dbReference type="FunFam" id="3.40.50.2300:FF:000152">
    <property type="entry name" value="G protein-coupled receptor class C group 6 member A"/>
    <property type="match status" value="1"/>
</dbReference>
<dbReference type="InterPro" id="IPR011500">
    <property type="entry name" value="GPCR_3_9-Cys_dom"/>
</dbReference>
<proteinExistence type="inferred from homology"/>
<feature type="transmembrane region" description="Helical" evidence="17">
    <location>
        <begin position="848"/>
        <end position="870"/>
    </location>
</feature>
<keyword evidence="4" id="KW-1003">Cell membrane</keyword>
<evidence type="ECO:0000256" key="11">
    <source>
        <dbReference type="ARBA" id="ARBA00023157"/>
    </source>
</evidence>
<keyword evidence="11" id="KW-1015">Disulfide bond</keyword>
<evidence type="ECO:0000313" key="20">
    <source>
        <dbReference type="Ensembl" id="ENSOSIP00000034545.1"/>
    </source>
</evidence>
<accession>A0A8C7YWB9</accession>
<dbReference type="Proteomes" id="UP000694383">
    <property type="component" value="Unplaced"/>
</dbReference>
<feature type="transmembrane region" description="Helical" evidence="17">
    <location>
        <begin position="771"/>
        <end position="792"/>
    </location>
</feature>
<keyword evidence="8 17" id="KW-1133">Transmembrane helix</keyword>
<organism evidence="20 21">
    <name type="scientific">Oryzias sinensis</name>
    <name type="common">Chinese medaka</name>
    <dbReference type="NCBI Taxonomy" id="183150"/>
    <lineage>
        <taxon>Eukaryota</taxon>
        <taxon>Metazoa</taxon>
        <taxon>Chordata</taxon>
        <taxon>Craniata</taxon>
        <taxon>Vertebrata</taxon>
        <taxon>Euteleostomi</taxon>
        <taxon>Actinopterygii</taxon>
        <taxon>Neopterygii</taxon>
        <taxon>Teleostei</taxon>
        <taxon>Neoteleostei</taxon>
        <taxon>Acanthomorphata</taxon>
        <taxon>Ovalentaria</taxon>
        <taxon>Atherinomorphae</taxon>
        <taxon>Beloniformes</taxon>
        <taxon>Adrianichthyidae</taxon>
        <taxon>Oryziinae</taxon>
        <taxon>Oryzias</taxon>
    </lineage>
</organism>
<dbReference type="GO" id="GO:0004930">
    <property type="term" value="F:G protein-coupled receptor activity"/>
    <property type="evidence" value="ECO:0007669"/>
    <property type="project" value="UniProtKB-KW"/>
</dbReference>
<comment type="subcellular location">
    <subcellularLocation>
        <location evidence="1">Cell membrane</location>
        <topology evidence="1">Multi-pass membrane protein</topology>
    </subcellularLocation>
</comment>
<feature type="transmembrane region" description="Helical" evidence="17">
    <location>
        <begin position="696"/>
        <end position="718"/>
    </location>
</feature>
<keyword evidence="14" id="KW-0807">Transducer</keyword>
<dbReference type="InterPro" id="IPR000068">
    <property type="entry name" value="GPCR_3_Ca_sens_rcpt-rel"/>
</dbReference>
<feature type="transmembrane region" description="Helical" evidence="17">
    <location>
        <begin position="812"/>
        <end position="836"/>
    </location>
</feature>
<dbReference type="PRINTS" id="PR00248">
    <property type="entry name" value="GPCRMGR"/>
</dbReference>
<keyword evidence="5 17" id="KW-0812">Transmembrane</keyword>
<evidence type="ECO:0000256" key="14">
    <source>
        <dbReference type="ARBA" id="ARBA00023224"/>
    </source>
</evidence>
<dbReference type="Pfam" id="PF00003">
    <property type="entry name" value="7tm_3"/>
    <property type="match status" value="1"/>
</dbReference>
<feature type="transmembrane region" description="Helical" evidence="17">
    <location>
        <begin position="659"/>
        <end position="684"/>
    </location>
</feature>
<evidence type="ECO:0000256" key="8">
    <source>
        <dbReference type="ARBA" id="ARBA00022989"/>
    </source>
</evidence>
<name>A0A8C7YWB9_9TELE</name>